<comment type="caution">
    <text evidence="2">The sequence shown here is derived from an EMBL/GenBank/DDBJ whole genome shotgun (WGS) entry which is preliminary data.</text>
</comment>
<dbReference type="Proteomes" id="UP000310760">
    <property type="component" value="Unassembled WGS sequence"/>
</dbReference>
<reference evidence="2 3" key="1">
    <citation type="submission" date="2019-04" db="EMBL/GenBank/DDBJ databases">
        <title>Microbes associate with the intestines of laboratory mice.</title>
        <authorList>
            <person name="Navarre W."/>
            <person name="Wong E."/>
            <person name="Huang K."/>
            <person name="Tropini C."/>
            <person name="Ng K."/>
            <person name="Yu B."/>
        </authorList>
    </citation>
    <scope>NUCLEOTIDE SEQUENCE [LARGE SCALE GENOMIC DNA]</scope>
    <source>
        <strain evidence="2 3">NM22_B1</strain>
    </source>
</reference>
<evidence type="ECO:0000313" key="3">
    <source>
        <dbReference type="Proteomes" id="UP000310760"/>
    </source>
</evidence>
<evidence type="ECO:0000259" key="1">
    <source>
        <dbReference type="Pfam" id="PF00535"/>
    </source>
</evidence>
<dbReference type="AlphaFoldDB" id="A0A4S2FGY5"/>
<dbReference type="RefSeq" id="WP_135952475.1">
    <property type="nucleotide sequence ID" value="NZ_CAOOJZ010000015.1"/>
</dbReference>
<dbReference type="Gene3D" id="3.90.550.10">
    <property type="entry name" value="Spore Coat Polysaccharide Biosynthesis Protein SpsA, Chain A"/>
    <property type="match status" value="1"/>
</dbReference>
<keyword evidence="2" id="KW-0808">Transferase</keyword>
<dbReference type="SUPFAM" id="SSF53448">
    <property type="entry name" value="Nucleotide-diphospho-sugar transferases"/>
    <property type="match status" value="1"/>
</dbReference>
<protein>
    <submittedName>
        <fullName evidence="2">Glycosyltransferase family 2 protein</fullName>
    </submittedName>
</protein>
<feature type="domain" description="Glycosyltransferase 2-like" evidence="1">
    <location>
        <begin position="4"/>
        <end position="132"/>
    </location>
</feature>
<dbReference type="CDD" id="cd00761">
    <property type="entry name" value="Glyco_tranf_GTA_type"/>
    <property type="match status" value="1"/>
</dbReference>
<dbReference type="PANTHER" id="PTHR22916">
    <property type="entry name" value="GLYCOSYLTRANSFERASE"/>
    <property type="match status" value="1"/>
</dbReference>
<sequence length="316" mass="36225">MKISIIIPCYNVEEHIFFCLSSLLKQTFGDWEAILVNDGSKDNTLTLLNGFASKDSRIKVYTQTNQGTAVAREQGIKKAVGEYITFLDADDTLASHALQLVADKLKYDPDIIVSGFNLIKEGRIIKTKRIQFDKLESISYLKGVLCGKYGWELCGKVYKKELFAGLLQAPQRIRIGEDAVVFIQLVARSERIVGCHCPLYNYIQLSQSASHIRSSKYAEETLLAAFFIVNYLRQQSFYYQIKTEISAMCLLFYSNSTFKANLGWKHQLVRSLFMSHFKLKALWKIPKMKAFYIILLYTTKGRIVNIIKKMLSFRQP</sequence>
<dbReference type="EMBL" id="SRYJ01000047">
    <property type="protein sequence ID" value="TGY68063.1"/>
    <property type="molecule type" value="Genomic_DNA"/>
</dbReference>
<evidence type="ECO:0000313" key="2">
    <source>
        <dbReference type="EMBL" id="TGY68063.1"/>
    </source>
</evidence>
<name>A0A4S2FGY5_9BACT</name>
<organism evidence="2 3">
    <name type="scientific">Phocaeicola sartorii</name>
    <dbReference type="NCBI Taxonomy" id="671267"/>
    <lineage>
        <taxon>Bacteria</taxon>
        <taxon>Pseudomonadati</taxon>
        <taxon>Bacteroidota</taxon>
        <taxon>Bacteroidia</taxon>
        <taxon>Bacteroidales</taxon>
        <taxon>Bacteroidaceae</taxon>
        <taxon>Phocaeicola</taxon>
    </lineage>
</organism>
<dbReference type="Pfam" id="PF00535">
    <property type="entry name" value="Glycos_transf_2"/>
    <property type="match status" value="1"/>
</dbReference>
<accession>A0A4S2FGY5</accession>
<dbReference type="GO" id="GO:0016758">
    <property type="term" value="F:hexosyltransferase activity"/>
    <property type="evidence" value="ECO:0007669"/>
    <property type="project" value="UniProtKB-ARBA"/>
</dbReference>
<dbReference type="InterPro" id="IPR029044">
    <property type="entry name" value="Nucleotide-diphossugar_trans"/>
</dbReference>
<dbReference type="PANTHER" id="PTHR22916:SF3">
    <property type="entry name" value="UDP-GLCNAC:BETAGAL BETA-1,3-N-ACETYLGLUCOSAMINYLTRANSFERASE-LIKE PROTEIN 1"/>
    <property type="match status" value="1"/>
</dbReference>
<dbReference type="InterPro" id="IPR001173">
    <property type="entry name" value="Glyco_trans_2-like"/>
</dbReference>
<gene>
    <name evidence="2" type="ORF">E5339_17895</name>
</gene>
<proteinExistence type="predicted"/>